<gene>
    <name evidence="1" type="ORF">HMPREF1336_03340</name>
</gene>
<accession>A0AAV3GFW5</accession>
<reference evidence="1 2" key="1">
    <citation type="submission" date="2012-04" db="EMBL/GenBank/DDBJ databases">
        <authorList>
            <person name="Weinstock G."/>
            <person name="Sodergren E."/>
            <person name="Lobos E.A."/>
            <person name="Fulton L."/>
            <person name="Fulton R."/>
            <person name="Courtney L."/>
            <person name="Fronick C."/>
            <person name="O'Laughlin M."/>
            <person name="Godfrey J."/>
            <person name="Wilson R.M."/>
            <person name="Miner T."/>
            <person name="Farmer C."/>
            <person name="Delehaunty K."/>
            <person name="Cordes M."/>
            <person name="Minx P."/>
            <person name="Tomlinson C."/>
            <person name="Chen J."/>
            <person name="Wollam A."/>
            <person name="Pepin K.H."/>
            <person name="Bhonagiri V."/>
            <person name="Zhang X."/>
            <person name="Suruliraj S."/>
            <person name="Warren W."/>
            <person name="Mitreva M."/>
            <person name="Mardis E.R."/>
            <person name="Wilson R.K."/>
        </authorList>
    </citation>
    <scope>NUCLEOTIDE SEQUENCE [LARGE SCALE GENOMIC DNA]</scope>
    <source>
        <strain evidence="1 2">ERV63</strain>
    </source>
</reference>
<evidence type="ECO:0000313" key="2">
    <source>
        <dbReference type="Proteomes" id="UP000004117"/>
    </source>
</evidence>
<evidence type="ECO:0000313" key="1">
    <source>
        <dbReference type="EMBL" id="EJV12279.1"/>
    </source>
</evidence>
<dbReference type="EMBL" id="ALZR01000134">
    <property type="protein sequence ID" value="EJV12279.1"/>
    <property type="molecule type" value="Genomic_DNA"/>
</dbReference>
<organism evidence="1 2">
    <name type="scientific">Enterococcus faecalis ERV63</name>
    <dbReference type="NCBI Taxonomy" id="1134793"/>
    <lineage>
        <taxon>Bacteria</taxon>
        <taxon>Bacillati</taxon>
        <taxon>Bacillota</taxon>
        <taxon>Bacilli</taxon>
        <taxon>Lactobacillales</taxon>
        <taxon>Enterococcaceae</taxon>
        <taxon>Enterococcus</taxon>
    </lineage>
</organism>
<protein>
    <submittedName>
        <fullName evidence="1">Uncharacterized protein</fullName>
    </submittedName>
</protein>
<dbReference type="AlphaFoldDB" id="A0AAV3GFW5"/>
<sequence length="86" mass="9940">MEQPEKNIKLAYDGEIHLAVGASKTEKKWKNRQMSWSDFTQRLKTPTVTQETVEDYKKMPKSKQGEVKDVGAFIGGWLKEGRRKRG</sequence>
<proteinExistence type="predicted"/>
<name>A0AAV3GFW5_ENTFL</name>
<feature type="non-terminal residue" evidence="1">
    <location>
        <position position="86"/>
    </location>
</feature>
<comment type="caution">
    <text evidence="1">The sequence shown here is derived from an EMBL/GenBank/DDBJ whole genome shotgun (WGS) entry which is preliminary data.</text>
</comment>
<dbReference type="Proteomes" id="UP000004117">
    <property type="component" value="Unassembled WGS sequence"/>
</dbReference>